<reference evidence="3 4" key="1">
    <citation type="submission" date="2015-06" db="EMBL/GenBank/DDBJ databases">
        <title>Lineage-specific patterns of genome deterioration in obligate symbionts.</title>
        <authorList>
            <person name="Bennett G.M."/>
            <person name="McCutcheon J.P."/>
            <person name="McDonald B.R."/>
            <person name="Moran N.A."/>
        </authorList>
    </citation>
    <scope>NUCLEOTIDE SEQUENCE [LARGE SCALE GENOMIC DNA]</scope>
    <source>
        <strain evidence="3 4">B-GSS</strain>
    </source>
</reference>
<evidence type="ECO:0000256" key="2">
    <source>
        <dbReference type="HAMAP-Rule" id="MF_00460"/>
    </source>
</evidence>
<dbReference type="RefSeq" id="WP_053097214.1">
    <property type="nucleotide sequence ID" value="NZ_CP011787.1"/>
</dbReference>
<dbReference type="PANTHER" id="PTHR37483:SF1">
    <property type="entry name" value="UPF0125 PROTEIN RATB"/>
    <property type="match status" value="1"/>
</dbReference>
<protein>
    <recommendedName>
        <fullName evidence="2">UPF0125 protein AB162_513</fullName>
    </recommendedName>
</protein>
<evidence type="ECO:0000313" key="3">
    <source>
        <dbReference type="EMBL" id="AKZ66095.1"/>
    </source>
</evidence>
<dbReference type="InterPro" id="IPR037021">
    <property type="entry name" value="RnfH_sf"/>
</dbReference>
<proteinExistence type="inferred from homology"/>
<evidence type="ECO:0000313" key="4">
    <source>
        <dbReference type="Proteomes" id="UP000056466"/>
    </source>
</evidence>
<dbReference type="InterPro" id="IPR016155">
    <property type="entry name" value="Mopterin_synth/thiamin_S_b"/>
</dbReference>
<evidence type="ECO:0000256" key="1">
    <source>
        <dbReference type="ARBA" id="ARBA00010645"/>
    </source>
</evidence>
<dbReference type="HAMAP" id="MF_00460">
    <property type="entry name" value="UPF0125_RnfH"/>
    <property type="match status" value="1"/>
</dbReference>
<dbReference type="OrthoDB" id="9796575at2"/>
<sequence>MANISVNVVYALPEYQYILSILLPEGSTAAQAIEASGILSLQSEIDVINVNKIGIFSRIISLKEILHDGDRVEIYRPLLIDPKERRRIRA</sequence>
<name>A0A0K2BLA0_9GAMM</name>
<organism evidence="3 4">
    <name type="scientific">Candidatus Palibaumannia cicadellinicola</name>
    <dbReference type="NCBI Taxonomy" id="186490"/>
    <lineage>
        <taxon>Bacteria</taxon>
        <taxon>Pseudomonadati</taxon>
        <taxon>Pseudomonadota</taxon>
        <taxon>Gammaproteobacteria</taxon>
        <taxon>Candidatus Palibaumannia</taxon>
    </lineage>
</organism>
<accession>A0A0K2BLA0</accession>
<dbReference type="PANTHER" id="PTHR37483">
    <property type="entry name" value="UPF0125 PROTEIN RATB"/>
    <property type="match status" value="1"/>
</dbReference>
<dbReference type="AlphaFoldDB" id="A0A0K2BLA0"/>
<dbReference type="PATRIC" id="fig|186490.8.peg.484"/>
<dbReference type="SUPFAM" id="SSF54285">
    <property type="entry name" value="MoaD/ThiS"/>
    <property type="match status" value="1"/>
</dbReference>
<dbReference type="Pfam" id="PF03658">
    <property type="entry name" value="Ub-RnfH"/>
    <property type="match status" value="1"/>
</dbReference>
<comment type="similarity">
    <text evidence="1 2">Belongs to the UPF0125 (RnfH) family.</text>
</comment>
<dbReference type="KEGG" id="bcig:AB162_513"/>
<dbReference type="NCBIfam" id="NF002490">
    <property type="entry name" value="PRK01777.1"/>
    <property type="match status" value="1"/>
</dbReference>
<dbReference type="Gene3D" id="3.10.20.280">
    <property type="entry name" value="RnfH-like"/>
    <property type="match status" value="1"/>
</dbReference>
<dbReference type="EMBL" id="CP011787">
    <property type="protein sequence ID" value="AKZ66095.1"/>
    <property type="molecule type" value="Genomic_DNA"/>
</dbReference>
<dbReference type="InterPro" id="IPR005346">
    <property type="entry name" value="RnfH"/>
</dbReference>
<dbReference type="Proteomes" id="UP000056466">
    <property type="component" value="Chromosome"/>
</dbReference>
<gene>
    <name evidence="3" type="primary">ratB</name>
    <name evidence="3" type="ORF">AB162_513</name>
</gene>
<keyword evidence="4" id="KW-1185">Reference proteome</keyword>